<organism evidence="1 2">
    <name type="scientific">Caerostris extrusa</name>
    <name type="common">Bark spider</name>
    <name type="synonym">Caerostris bankana</name>
    <dbReference type="NCBI Taxonomy" id="172846"/>
    <lineage>
        <taxon>Eukaryota</taxon>
        <taxon>Metazoa</taxon>
        <taxon>Ecdysozoa</taxon>
        <taxon>Arthropoda</taxon>
        <taxon>Chelicerata</taxon>
        <taxon>Arachnida</taxon>
        <taxon>Araneae</taxon>
        <taxon>Araneomorphae</taxon>
        <taxon>Entelegynae</taxon>
        <taxon>Araneoidea</taxon>
        <taxon>Araneidae</taxon>
        <taxon>Caerostris</taxon>
    </lineage>
</organism>
<reference evidence="1 2" key="1">
    <citation type="submission" date="2021-06" db="EMBL/GenBank/DDBJ databases">
        <title>Caerostris extrusa draft genome.</title>
        <authorList>
            <person name="Kono N."/>
            <person name="Arakawa K."/>
        </authorList>
    </citation>
    <scope>NUCLEOTIDE SEQUENCE [LARGE SCALE GENOMIC DNA]</scope>
</reference>
<evidence type="ECO:0000313" key="1">
    <source>
        <dbReference type="EMBL" id="GIX67189.1"/>
    </source>
</evidence>
<dbReference type="AlphaFoldDB" id="A0AAV4M583"/>
<comment type="caution">
    <text evidence="1">The sequence shown here is derived from an EMBL/GenBank/DDBJ whole genome shotgun (WGS) entry which is preliminary data.</text>
</comment>
<name>A0AAV4M583_CAEEX</name>
<proteinExistence type="predicted"/>
<dbReference type="EMBL" id="BPLR01001856">
    <property type="protein sequence ID" value="GIX67189.1"/>
    <property type="molecule type" value="Genomic_DNA"/>
</dbReference>
<keyword evidence="2" id="KW-1185">Reference proteome</keyword>
<dbReference type="Proteomes" id="UP001054945">
    <property type="component" value="Unassembled WGS sequence"/>
</dbReference>
<sequence length="124" mass="14307">MLLSSSDRIAVFYRISHYRVLGRFSCQVNVAFITIELRLKELEMSVNNLRGWVMKDDLTKEEIVAEVIDDQHSKKNEYFSIDPLCFGYSLKSEQYPVEDVVLEKGHCTSGNLFVDGLIEILVAW</sequence>
<evidence type="ECO:0000313" key="2">
    <source>
        <dbReference type="Proteomes" id="UP001054945"/>
    </source>
</evidence>
<gene>
    <name evidence="1" type="ORF">CEXT_604571</name>
</gene>
<accession>A0AAV4M583</accession>
<protein>
    <submittedName>
        <fullName evidence="1">Uncharacterized protein</fullName>
    </submittedName>
</protein>